<dbReference type="EMBL" id="BKCG01000001">
    <property type="protein sequence ID" value="GER58673.1"/>
    <property type="molecule type" value="Genomic_DNA"/>
</dbReference>
<protein>
    <submittedName>
        <fullName evidence="1">Uncharacterized protein</fullName>
    </submittedName>
</protein>
<proteinExistence type="predicted"/>
<dbReference type="OrthoDB" id="1197538at2"/>
<evidence type="ECO:0000313" key="1">
    <source>
        <dbReference type="EMBL" id="GER58673.1"/>
    </source>
</evidence>
<dbReference type="AlphaFoldDB" id="A0A5J4IYV6"/>
<dbReference type="Pfam" id="PF07388">
    <property type="entry name" value="A-2_8-polyST"/>
    <property type="match status" value="1"/>
</dbReference>
<sequence length="340" mass="38787">MKHIFIAIGQTHLNNFETLLNDNIASIGERILVVDNTIIYNEALWPTVIKATISFNNTASSSVQQLVSISNKAKAYATIIKSLKKYKNESTVIYLAYIEDILSNYMFFSFSDKAKIVIVEDGTLNYYNHSLANVSVLKFRLKQTIAKLRGIPFKKYVGHSSGAGYAHVIAQYLTFPDQAFVAEKVKQFPVETTSVDNTVDELYIIGQEGFCNLIGQDVFMTALKDFFEMLKKQPFYNTITTIHYKPHRNGVRLTQEFLSGYFPGKKVRLVTTSKTAEDLFFEELPCSFVTSFNSSTLINIYARLSKEDRAKIEFSVYPIQDNELIHVFKKLNFNFIKPLN</sequence>
<dbReference type="InterPro" id="IPR010866">
    <property type="entry name" value="A-2_8-polyST"/>
</dbReference>
<reference evidence="1 2" key="1">
    <citation type="submission" date="2019-08" db="EMBL/GenBank/DDBJ databases">
        <title>Draft genome sequence of Ulvibacter marinus type strain NBRC 109484.</title>
        <authorList>
            <person name="Kawano K."/>
            <person name="Ushijima N."/>
            <person name="Kihara M."/>
            <person name="Itoh H."/>
        </authorList>
    </citation>
    <scope>NUCLEOTIDE SEQUENCE [LARGE SCALE GENOMIC DNA]</scope>
    <source>
        <strain evidence="1 2">NBRC 109484</strain>
    </source>
</reference>
<name>A0A5J4IYV6_9FLAO</name>
<organism evidence="1 2">
    <name type="scientific">Patiriisocius marinus</name>
    <dbReference type="NCBI Taxonomy" id="1397112"/>
    <lineage>
        <taxon>Bacteria</taxon>
        <taxon>Pseudomonadati</taxon>
        <taxon>Bacteroidota</taxon>
        <taxon>Flavobacteriia</taxon>
        <taxon>Flavobacteriales</taxon>
        <taxon>Flavobacteriaceae</taxon>
        <taxon>Patiriisocius</taxon>
    </lineage>
</organism>
<dbReference type="Proteomes" id="UP000326509">
    <property type="component" value="Unassembled WGS sequence"/>
</dbReference>
<gene>
    <name evidence="1" type="ORF">ULMA_07810</name>
</gene>
<evidence type="ECO:0000313" key="2">
    <source>
        <dbReference type="Proteomes" id="UP000326509"/>
    </source>
</evidence>
<accession>A0A5J4IYV6</accession>
<keyword evidence="2" id="KW-1185">Reference proteome</keyword>
<comment type="caution">
    <text evidence="1">The sequence shown here is derived from an EMBL/GenBank/DDBJ whole genome shotgun (WGS) entry which is preliminary data.</text>
</comment>
<dbReference type="RefSeq" id="WP_151672737.1">
    <property type="nucleotide sequence ID" value="NZ_BKCG01000001.1"/>
</dbReference>